<accession>A0ABQ5YI11</accession>
<feature type="domain" description="AsmA" evidence="1">
    <location>
        <begin position="471"/>
        <end position="627"/>
    </location>
</feature>
<proteinExistence type="predicted"/>
<dbReference type="EMBL" id="BSOG01000003">
    <property type="protein sequence ID" value="GLR14152.1"/>
    <property type="molecule type" value="Genomic_DNA"/>
</dbReference>
<comment type="caution">
    <text evidence="2">The sequence shown here is derived from an EMBL/GenBank/DDBJ whole genome shotgun (WGS) entry which is preliminary data.</text>
</comment>
<reference evidence="3" key="1">
    <citation type="journal article" date="2019" name="Int. J. Syst. Evol. Microbiol.">
        <title>The Global Catalogue of Microorganisms (GCM) 10K type strain sequencing project: providing services to taxonomists for standard genome sequencing and annotation.</title>
        <authorList>
            <consortium name="The Broad Institute Genomics Platform"/>
            <consortium name="The Broad Institute Genome Sequencing Center for Infectious Disease"/>
            <person name="Wu L."/>
            <person name="Ma J."/>
        </authorList>
    </citation>
    <scope>NUCLEOTIDE SEQUENCE [LARGE SCALE GENOMIC DNA]</scope>
    <source>
        <strain evidence="3">NBRC 110044</strain>
    </source>
</reference>
<feature type="domain" description="AsmA" evidence="1">
    <location>
        <begin position="18"/>
        <end position="132"/>
    </location>
</feature>
<gene>
    <name evidence="2" type="ORF">GCM10007907_29420</name>
</gene>
<dbReference type="PANTHER" id="PTHR30441">
    <property type="entry name" value="DUF748 DOMAIN-CONTAINING PROTEIN"/>
    <property type="match status" value="1"/>
</dbReference>
<keyword evidence="3" id="KW-1185">Reference proteome</keyword>
<dbReference type="PANTHER" id="PTHR30441:SF4">
    <property type="entry name" value="PROTEIN ASMA"/>
    <property type="match status" value="1"/>
</dbReference>
<dbReference type="InterPro" id="IPR007844">
    <property type="entry name" value="AsmA"/>
</dbReference>
<evidence type="ECO:0000313" key="3">
    <source>
        <dbReference type="Proteomes" id="UP001156706"/>
    </source>
</evidence>
<organism evidence="2 3">
    <name type="scientific">Chitinimonas prasina</name>
    <dbReference type="NCBI Taxonomy" id="1434937"/>
    <lineage>
        <taxon>Bacteria</taxon>
        <taxon>Pseudomonadati</taxon>
        <taxon>Pseudomonadota</taxon>
        <taxon>Betaproteobacteria</taxon>
        <taxon>Neisseriales</taxon>
        <taxon>Chitinibacteraceae</taxon>
        <taxon>Chitinimonas</taxon>
    </lineage>
</organism>
<dbReference type="Pfam" id="PF05170">
    <property type="entry name" value="AsmA"/>
    <property type="match status" value="2"/>
</dbReference>
<dbReference type="Proteomes" id="UP001156706">
    <property type="component" value="Unassembled WGS sequence"/>
</dbReference>
<evidence type="ECO:0000259" key="1">
    <source>
        <dbReference type="Pfam" id="PF05170"/>
    </source>
</evidence>
<dbReference type="RefSeq" id="WP_284197231.1">
    <property type="nucleotide sequence ID" value="NZ_BSOG01000003.1"/>
</dbReference>
<name>A0ABQ5YI11_9NEIS</name>
<dbReference type="InterPro" id="IPR052894">
    <property type="entry name" value="AsmA-related"/>
</dbReference>
<protein>
    <recommendedName>
        <fullName evidence="1">AsmA domain-containing protein</fullName>
    </recommendedName>
</protein>
<evidence type="ECO:0000313" key="2">
    <source>
        <dbReference type="EMBL" id="GLR14152.1"/>
    </source>
</evidence>
<sequence>MPLYQIPPRLRRCLYAFAFLLAVVVAVPLFNLSALGDKLAADASDSLGRKVEIGALRLALLPRPNVTLEDLTISEPDGRALFAHFESARFSLGWGGLMKGRAELVDARVEGLVVNAYQRLDGTLNIDDLLARRPKPGRVDWRPERVDLVSAALNWQDAHGATTRFRKLDLHALDPEGENGAVTVVGQLTAPDWGGGLRVDSELRVDRAKLAARLKQFRLAINAQTPEWRDGRFELAGDLELGALPWRAQLQQVVAQATVQRGEQRWQAKLKTPALRGGEGGLATGEIEAEFGIKSRLSEIAGQLRLARLAAEPTGGLAADQARLTLQLLDDTQNAQLEIESPLRMGNWRTMELPAFTLTGSYRNKALPQGAIKLALAGRTAVDLERERFDWDSRGQLDGAPVTAQLSLEDFVSSRYAFALDLAKLDLTPYLPNAEAAPLLDPAQPLSLDWLSGLVARGEVRIGELDIGRFRVFNLQTHVDTKRRQLKLDPLRADIYGGQLNGKLLLEGGAKPRLHMLQTLTGMEVAALMSDTFGIDRLSGRGTLNLDITAPASSIAALRQGMSGRVDLMLTRGAIAGLDVGDVLRGLRSNLARLTGGAIPADVARRTRFSDLSARFVIKEGVAESRDLVIRAPFLNLAGDGRIDIGRGEVDYLLNATVRGGSGVPELDALKGVQVPIQISGPLASPSYKLDTTALREKLGNAAKPAAAAPKQ</sequence>